<dbReference type="SMART" id="SM00320">
    <property type="entry name" value="WD40"/>
    <property type="match status" value="1"/>
</dbReference>
<dbReference type="Pfam" id="PF21032">
    <property type="entry name" value="PROPPIN"/>
    <property type="match status" value="1"/>
</dbReference>
<dbReference type="InterPro" id="IPR048720">
    <property type="entry name" value="PROPPIN"/>
</dbReference>
<accession>A0ABR2KN64</accession>
<dbReference type="Proteomes" id="UP001470230">
    <property type="component" value="Unassembled WGS sequence"/>
</dbReference>
<keyword evidence="5" id="KW-1185">Reference proteome</keyword>
<comment type="similarity">
    <text evidence="3">Belongs to the WD repeat PROPPIN family.</text>
</comment>
<dbReference type="InterPro" id="IPR001680">
    <property type="entry name" value="WD40_rpt"/>
</dbReference>
<reference evidence="4 5" key="1">
    <citation type="submission" date="2024-04" db="EMBL/GenBank/DDBJ databases">
        <title>Tritrichomonas musculus Genome.</title>
        <authorList>
            <person name="Alves-Ferreira E."/>
            <person name="Grigg M."/>
            <person name="Lorenzi H."/>
            <person name="Galac M."/>
        </authorList>
    </citation>
    <scope>NUCLEOTIDE SEQUENCE [LARGE SCALE GENOMIC DNA]</scope>
    <source>
        <strain evidence="4 5">EAF2021</strain>
    </source>
</reference>
<dbReference type="InterPro" id="IPR015943">
    <property type="entry name" value="WD40/YVTN_repeat-like_dom_sf"/>
</dbReference>
<keyword evidence="1" id="KW-0853">WD repeat</keyword>
<dbReference type="Gene3D" id="2.130.10.10">
    <property type="entry name" value="YVTN repeat-like/Quinoprotein amine dehydrogenase"/>
    <property type="match status" value="1"/>
</dbReference>
<sequence length="303" mass="33413">MQIVEAQFCTNKYLTVCSKKNVHVYGLQPIQSIVSISGGPFVHSVYSKQFLFAVSDSNTPPYTLSFLLIYKNGALLRSIEFNSNILSIRSSESYVFVSLESTIQVLEIDTFNLVSTIERPSKSGLLACSEQYVSYTNDEHPGYVTICIIPGFSVIQNIQCHKDPITMLSFSEDSKLLITASTVGTLVRIFNIESGRKLDEYRRGFTQSSIIAAAANDLMACAISPSTLHVFLGDSQHITTRMSSTPLNCCTMRSSVAVIDVNGILTIYKVDGLNGTAQMVTQYRILSATLSDDHQKKTKNLLV</sequence>
<proteinExistence type="inferred from homology"/>
<comment type="caution">
    <text evidence="4">The sequence shown here is derived from an EMBL/GenBank/DDBJ whole genome shotgun (WGS) entry which is preliminary data.</text>
</comment>
<evidence type="ECO:0000256" key="2">
    <source>
        <dbReference type="ARBA" id="ARBA00022737"/>
    </source>
</evidence>
<dbReference type="EMBL" id="JAPFFF010000004">
    <property type="protein sequence ID" value="KAK8891857.1"/>
    <property type="molecule type" value="Genomic_DNA"/>
</dbReference>
<evidence type="ECO:0000313" key="5">
    <source>
        <dbReference type="Proteomes" id="UP001470230"/>
    </source>
</evidence>
<protein>
    <submittedName>
        <fullName evidence="4">Autophagy protein</fullName>
    </submittedName>
</protein>
<evidence type="ECO:0000256" key="3">
    <source>
        <dbReference type="ARBA" id="ARBA00025740"/>
    </source>
</evidence>
<dbReference type="InterPro" id="IPR036322">
    <property type="entry name" value="WD40_repeat_dom_sf"/>
</dbReference>
<dbReference type="PANTHER" id="PTHR11227">
    <property type="entry name" value="WD-REPEAT PROTEIN INTERACTING WITH PHOSPHOINOSIDES WIPI -RELATED"/>
    <property type="match status" value="1"/>
</dbReference>
<evidence type="ECO:0000256" key="1">
    <source>
        <dbReference type="ARBA" id="ARBA00022574"/>
    </source>
</evidence>
<gene>
    <name evidence="4" type="ORF">M9Y10_029079</name>
</gene>
<organism evidence="4 5">
    <name type="scientific">Tritrichomonas musculus</name>
    <dbReference type="NCBI Taxonomy" id="1915356"/>
    <lineage>
        <taxon>Eukaryota</taxon>
        <taxon>Metamonada</taxon>
        <taxon>Parabasalia</taxon>
        <taxon>Tritrichomonadida</taxon>
        <taxon>Tritrichomonadidae</taxon>
        <taxon>Tritrichomonas</taxon>
    </lineage>
</organism>
<evidence type="ECO:0000313" key="4">
    <source>
        <dbReference type="EMBL" id="KAK8891857.1"/>
    </source>
</evidence>
<dbReference type="SUPFAM" id="SSF50978">
    <property type="entry name" value="WD40 repeat-like"/>
    <property type="match status" value="1"/>
</dbReference>
<keyword evidence="2" id="KW-0677">Repeat</keyword>
<name>A0ABR2KN64_9EUKA</name>